<dbReference type="OrthoDB" id="4480133at2"/>
<dbReference type="PANTHER" id="PTHR47893:SF1">
    <property type="entry name" value="REGULATORY PROTEIN PCHR"/>
    <property type="match status" value="1"/>
</dbReference>
<dbReference type="InterPro" id="IPR018062">
    <property type="entry name" value="HTH_AraC-typ_CS"/>
</dbReference>
<dbReference type="GO" id="GO:0003700">
    <property type="term" value="F:DNA-binding transcription factor activity"/>
    <property type="evidence" value="ECO:0007669"/>
    <property type="project" value="InterPro"/>
</dbReference>
<dbReference type="Proteomes" id="UP000254072">
    <property type="component" value="Unassembled WGS sequence"/>
</dbReference>
<dbReference type="InterPro" id="IPR018060">
    <property type="entry name" value="HTH_AraC"/>
</dbReference>
<dbReference type="GeneID" id="91082706"/>
<dbReference type="PANTHER" id="PTHR47893">
    <property type="entry name" value="REGULATORY PROTEIN PCHR"/>
    <property type="match status" value="1"/>
</dbReference>
<evidence type="ECO:0000256" key="3">
    <source>
        <dbReference type="ARBA" id="ARBA00023163"/>
    </source>
</evidence>
<gene>
    <name evidence="5" type="primary">araC</name>
    <name evidence="5" type="ORF">NCTC11157_01523</name>
</gene>
<dbReference type="Pfam" id="PF12833">
    <property type="entry name" value="HTH_18"/>
    <property type="match status" value="1"/>
</dbReference>
<dbReference type="AlphaFoldDB" id="A0A379DZA9"/>
<keyword evidence="2" id="KW-0238">DNA-binding</keyword>
<dbReference type="RefSeq" id="WP_021669227.1">
    <property type="nucleotide sequence ID" value="NZ_UGTL01000001.1"/>
</dbReference>
<dbReference type="InterPro" id="IPR009057">
    <property type="entry name" value="Homeodomain-like_sf"/>
</dbReference>
<dbReference type="InterPro" id="IPR053142">
    <property type="entry name" value="PchR_regulatory_protein"/>
</dbReference>
<accession>A0A379DZA9</accession>
<name>A0A379DZA9_9BACT</name>
<dbReference type="EMBL" id="UGTL01000001">
    <property type="protein sequence ID" value="SUB85786.1"/>
    <property type="molecule type" value="Genomic_DNA"/>
</dbReference>
<dbReference type="SMART" id="SM00342">
    <property type="entry name" value="HTH_ARAC"/>
    <property type="match status" value="1"/>
</dbReference>
<proteinExistence type="predicted"/>
<keyword evidence="3" id="KW-0804">Transcription</keyword>
<dbReference type="PROSITE" id="PS01124">
    <property type="entry name" value="HTH_ARAC_FAMILY_2"/>
    <property type="match status" value="1"/>
</dbReference>
<keyword evidence="1" id="KW-0805">Transcription regulation</keyword>
<dbReference type="GO" id="GO:0043565">
    <property type="term" value="F:sequence-specific DNA binding"/>
    <property type="evidence" value="ECO:0007669"/>
    <property type="project" value="InterPro"/>
</dbReference>
<feature type="domain" description="HTH araC/xylS-type" evidence="4">
    <location>
        <begin position="207"/>
        <end position="305"/>
    </location>
</feature>
<sequence>MTSFQSYRDQRFPVSNIRLLETDGMSITWGTFHLTDELYIQKYPADTNNPENKYFLSHFCISGNTESTITKRQFSIFGGQHSFFSVRELSSVHLHIAPSRRGDNSFFEYSLSQQYFKEHFIQDSRVLNDMANRIEKEPFCWVGKNPSITPSMTYLISEITRQPYSGAMRSLFLECKIIELYLAQIHSFDSCDCKILKLSRGDIDRLYDARDYISENLNKKVSISTLSREIGINQTKLKAGFKQLFGTTIFDYAIDQKMKLAIALLEENRLSLTEISDKTGYSHPNHFSSAFKRKFGVSPSMFEFRHQ</sequence>
<evidence type="ECO:0000256" key="2">
    <source>
        <dbReference type="ARBA" id="ARBA00023125"/>
    </source>
</evidence>
<dbReference type="Gene3D" id="1.10.10.60">
    <property type="entry name" value="Homeodomain-like"/>
    <property type="match status" value="1"/>
</dbReference>
<evidence type="ECO:0000313" key="5">
    <source>
        <dbReference type="EMBL" id="SUB85786.1"/>
    </source>
</evidence>
<dbReference type="PRINTS" id="PR00032">
    <property type="entry name" value="HTHARAC"/>
</dbReference>
<dbReference type="PROSITE" id="PS00041">
    <property type="entry name" value="HTH_ARAC_FAMILY_1"/>
    <property type="match status" value="1"/>
</dbReference>
<organism evidence="5 6">
    <name type="scientific">Prevotella disiens</name>
    <dbReference type="NCBI Taxonomy" id="28130"/>
    <lineage>
        <taxon>Bacteria</taxon>
        <taxon>Pseudomonadati</taxon>
        <taxon>Bacteroidota</taxon>
        <taxon>Bacteroidia</taxon>
        <taxon>Bacteroidales</taxon>
        <taxon>Prevotellaceae</taxon>
        <taxon>Prevotella</taxon>
    </lineage>
</organism>
<protein>
    <submittedName>
        <fullName evidence="5">Arabinose operon regulatory protein</fullName>
    </submittedName>
</protein>
<evidence type="ECO:0000259" key="4">
    <source>
        <dbReference type="PROSITE" id="PS01124"/>
    </source>
</evidence>
<reference evidence="5 6" key="1">
    <citation type="submission" date="2018-06" db="EMBL/GenBank/DDBJ databases">
        <authorList>
            <consortium name="Pathogen Informatics"/>
            <person name="Doyle S."/>
        </authorList>
    </citation>
    <scope>NUCLEOTIDE SEQUENCE [LARGE SCALE GENOMIC DNA]</scope>
    <source>
        <strain evidence="5 6">NCTC11157</strain>
    </source>
</reference>
<evidence type="ECO:0000256" key="1">
    <source>
        <dbReference type="ARBA" id="ARBA00023015"/>
    </source>
</evidence>
<dbReference type="InterPro" id="IPR020449">
    <property type="entry name" value="Tscrpt_reg_AraC-type_HTH"/>
</dbReference>
<evidence type="ECO:0000313" key="6">
    <source>
        <dbReference type="Proteomes" id="UP000254072"/>
    </source>
</evidence>
<dbReference type="SUPFAM" id="SSF46689">
    <property type="entry name" value="Homeodomain-like"/>
    <property type="match status" value="2"/>
</dbReference>